<name>G2XPH1_BOTF4</name>
<evidence type="ECO:0000313" key="2">
    <source>
        <dbReference type="EMBL" id="CCD42777.1"/>
    </source>
</evidence>
<dbReference type="Proteomes" id="UP000008177">
    <property type="component" value="Unplaced contigs"/>
</dbReference>
<evidence type="ECO:0000256" key="1">
    <source>
        <dbReference type="SAM" id="Phobius"/>
    </source>
</evidence>
<accession>G2XPH1</accession>
<evidence type="ECO:0000313" key="3">
    <source>
        <dbReference type="Proteomes" id="UP000008177"/>
    </source>
</evidence>
<proteinExistence type="predicted"/>
<dbReference type="OrthoDB" id="3560457at2759"/>
<dbReference type="AlphaFoldDB" id="G2XPH1"/>
<dbReference type="EMBL" id="FQ790248">
    <property type="protein sequence ID" value="CCD42777.1"/>
    <property type="molecule type" value="Genomic_DNA"/>
</dbReference>
<keyword evidence="1" id="KW-1133">Transmembrane helix</keyword>
<gene>
    <name evidence="2" type="ORF">BofuT4_P073890.1</name>
</gene>
<reference evidence="3" key="1">
    <citation type="journal article" date="2011" name="PLoS Genet.">
        <title>Genomic analysis of the necrotrophic fungal pathogens Sclerotinia sclerotiorum and Botrytis cinerea.</title>
        <authorList>
            <person name="Amselem J."/>
            <person name="Cuomo C.A."/>
            <person name="van Kan J.A."/>
            <person name="Viaud M."/>
            <person name="Benito E.P."/>
            <person name="Couloux A."/>
            <person name="Coutinho P.M."/>
            <person name="de Vries R.P."/>
            <person name="Dyer P.S."/>
            <person name="Fillinger S."/>
            <person name="Fournier E."/>
            <person name="Gout L."/>
            <person name="Hahn M."/>
            <person name="Kohn L."/>
            <person name="Lapalu N."/>
            <person name="Plummer K.M."/>
            <person name="Pradier J.M."/>
            <person name="Quevillon E."/>
            <person name="Sharon A."/>
            <person name="Simon A."/>
            <person name="ten Have A."/>
            <person name="Tudzynski B."/>
            <person name="Tudzynski P."/>
            <person name="Wincker P."/>
            <person name="Andrew M."/>
            <person name="Anthouard V."/>
            <person name="Beever R.E."/>
            <person name="Beffa R."/>
            <person name="Benoit I."/>
            <person name="Bouzid O."/>
            <person name="Brault B."/>
            <person name="Chen Z."/>
            <person name="Choquer M."/>
            <person name="Collemare J."/>
            <person name="Cotton P."/>
            <person name="Danchin E.G."/>
            <person name="Da Silva C."/>
            <person name="Gautier A."/>
            <person name="Giraud C."/>
            <person name="Giraud T."/>
            <person name="Gonzalez C."/>
            <person name="Grossetete S."/>
            <person name="Guldener U."/>
            <person name="Henrissat B."/>
            <person name="Howlett B.J."/>
            <person name="Kodira C."/>
            <person name="Kretschmer M."/>
            <person name="Lappartient A."/>
            <person name="Leroch M."/>
            <person name="Levis C."/>
            <person name="Mauceli E."/>
            <person name="Neuveglise C."/>
            <person name="Oeser B."/>
            <person name="Pearson M."/>
            <person name="Poulain J."/>
            <person name="Poussereau N."/>
            <person name="Quesneville H."/>
            <person name="Rascle C."/>
            <person name="Schumacher J."/>
            <person name="Segurens B."/>
            <person name="Sexton A."/>
            <person name="Silva E."/>
            <person name="Sirven C."/>
            <person name="Soanes D.M."/>
            <person name="Talbot N.J."/>
            <person name="Templeton M."/>
            <person name="Yandava C."/>
            <person name="Yarden O."/>
            <person name="Zeng Q."/>
            <person name="Rollins J.A."/>
            <person name="Lebrun M.H."/>
            <person name="Dickman M."/>
        </authorList>
    </citation>
    <scope>NUCLEOTIDE SEQUENCE [LARGE SCALE GENOMIC DNA]</scope>
    <source>
        <strain evidence="3">T4</strain>
    </source>
</reference>
<sequence length="130" mass="14563">MNNGNRSAVTFHDDQELSLTSVERGPLFINIDGYRAFDYPSVVDDEEDPPIGDPALEELIVDDPPAEVPLLQLRPHTQSQSSRYPHIILLIQIIELIALIGMVFYLLFNHFPPKPVPTPTRPPPLTPGGW</sequence>
<protein>
    <submittedName>
        <fullName evidence="2">Uncharacterized protein</fullName>
    </submittedName>
</protein>
<feature type="transmembrane region" description="Helical" evidence="1">
    <location>
        <begin position="87"/>
        <end position="108"/>
    </location>
</feature>
<keyword evidence="1" id="KW-0472">Membrane</keyword>
<dbReference type="InParanoid" id="G2XPH1"/>
<organism evidence="2 3">
    <name type="scientific">Botryotinia fuckeliana (strain T4)</name>
    <name type="common">Noble rot fungus</name>
    <name type="synonym">Botrytis cinerea</name>
    <dbReference type="NCBI Taxonomy" id="999810"/>
    <lineage>
        <taxon>Eukaryota</taxon>
        <taxon>Fungi</taxon>
        <taxon>Dikarya</taxon>
        <taxon>Ascomycota</taxon>
        <taxon>Pezizomycotina</taxon>
        <taxon>Leotiomycetes</taxon>
        <taxon>Helotiales</taxon>
        <taxon>Sclerotiniaceae</taxon>
        <taxon>Botrytis</taxon>
    </lineage>
</organism>
<dbReference type="HOGENOM" id="CLU_1937844_0_0_1"/>
<keyword evidence="1" id="KW-0812">Transmembrane</keyword>